<reference evidence="2 3" key="2">
    <citation type="submission" date="2018-11" db="EMBL/GenBank/DDBJ databases">
        <authorList>
            <consortium name="Pathogen Informatics"/>
        </authorList>
    </citation>
    <scope>NUCLEOTIDE SEQUENCE [LARGE SCALE GENOMIC DNA]</scope>
</reference>
<name>A0A183EWP8_9BILA</name>
<evidence type="ECO:0000313" key="4">
    <source>
        <dbReference type="WBParaSite" id="GPUH_0002541901-mRNA-1"/>
    </source>
</evidence>
<evidence type="ECO:0000313" key="3">
    <source>
        <dbReference type="Proteomes" id="UP000271098"/>
    </source>
</evidence>
<dbReference type="AlphaFoldDB" id="A0A183EWP8"/>
<accession>A0A183EWP8</accession>
<dbReference type="Proteomes" id="UP000271098">
    <property type="component" value="Unassembled WGS sequence"/>
</dbReference>
<gene>
    <name evidence="2" type="ORF">GPUH_LOCUS25390</name>
</gene>
<feature type="region of interest" description="Disordered" evidence="1">
    <location>
        <begin position="1"/>
        <end position="25"/>
    </location>
</feature>
<evidence type="ECO:0000256" key="1">
    <source>
        <dbReference type="SAM" id="MobiDB-lite"/>
    </source>
</evidence>
<keyword evidence="3" id="KW-1185">Reference proteome</keyword>
<evidence type="ECO:0000313" key="2">
    <source>
        <dbReference type="EMBL" id="VDN44142.1"/>
    </source>
</evidence>
<proteinExistence type="predicted"/>
<sequence>MRRSGVYSRPSEFQPSVRFPSTSGFMGAVPPPAQLTAPNAAAISAGLARDVERRKEEEYDALMSSGGKSTTGKPGGGRPRKKKIYDDE</sequence>
<feature type="compositionally biased region" description="Polar residues" evidence="1">
    <location>
        <begin position="11"/>
        <end position="24"/>
    </location>
</feature>
<organism evidence="4">
    <name type="scientific">Gongylonema pulchrum</name>
    <dbReference type="NCBI Taxonomy" id="637853"/>
    <lineage>
        <taxon>Eukaryota</taxon>
        <taxon>Metazoa</taxon>
        <taxon>Ecdysozoa</taxon>
        <taxon>Nematoda</taxon>
        <taxon>Chromadorea</taxon>
        <taxon>Rhabditida</taxon>
        <taxon>Spirurina</taxon>
        <taxon>Spiruromorpha</taxon>
        <taxon>Spiruroidea</taxon>
        <taxon>Gongylonematidae</taxon>
        <taxon>Gongylonema</taxon>
    </lineage>
</organism>
<dbReference type="EMBL" id="UYRT01104978">
    <property type="protein sequence ID" value="VDN44142.1"/>
    <property type="molecule type" value="Genomic_DNA"/>
</dbReference>
<feature type="compositionally biased region" description="Basic residues" evidence="1">
    <location>
        <begin position="78"/>
        <end position="88"/>
    </location>
</feature>
<reference evidence="4" key="1">
    <citation type="submission" date="2016-06" db="UniProtKB">
        <authorList>
            <consortium name="WormBaseParasite"/>
        </authorList>
    </citation>
    <scope>IDENTIFICATION</scope>
</reference>
<protein>
    <submittedName>
        <fullName evidence="2 4">Uncharacterized protein</fullName>
    </submittedName>
</protein>
<dbReference type="WBParaSite" id="GPUH_0002541901-mRNA-1">
    <property type="protein sequence ID" value="GPUH_0002541901-mRNA-1"/>
    <property type="gene ID" value="GPUH_0002541901"/>
</dbReference>
<feature type="region of interest" description="Disordered" evidence="1">
    <location>
        <begin position="57"/>
        <end position="88"/>
    </location>
</feature>